<dbReference type="Proteomes" id="UP000244193">
    <property type="component" value="Chromosome"/>
</dbReference>
<keyword evidence="8" id="KW-1185">Reference proteome</keyword>
<keyword evidence="5 6" id="KW-0472">Membrane</keyword>
<gene>
    <name evidence="7" type="ORF">HYN48_01890</name>
</gene>
<evidence type="ECO:0000313" key="8">
    <source>
        <dbReference type="Proteomes" id="UP000244193"/>
    </source>
</evidence>
<dbReference type="EMBL" id="CP028811">
    <property type="protein sequence ID" value="AWA28933.1"/>
    <property type="molecule type" value="Genomic_DNA"/>
</dbReference>
<feature type="transmembrane region" description="Helical" evidence="6">
    <location>
        <begin position="49"/>
        <end position="69"/>
    </location>
</feature>
<feature type="transmembrane region" description="Helical" evidence="6">
    <location>
        <begin position="126"/>
        <end position="151"/>
    </location>
</feature>
<evidence type="ECO:0000256" key="2">
    <source>
        <dbReference type="ARBA" id="ARBA00022475"/>
    </source>
</evidence>
<protein>
    <recommendedName>
        <fullName evidence="9">Lysylphosphatidylglycerol synthetase family protein</fullName>
    </recommendedName>
</protein>
<sequence length="312" mass="34982">MVAMSDKAKQFLFVTIKVVVVVSAFYFIFQKLHGNPKLDWGKFAEILRTETAMLLFGAVLLLAFANRFFEILKWQCLVATVRDISLGSASEQVLGGLTAGIFTPNGVGEYAGKALYFEKALTGKILFLNLVCNGAQMLVSVVFGFFGLLYFNAIHHVITSKTVLWVFGAACIGILSLFFMKRFSIKGYSLEKGIHKINALPQRVHRKNMGLAVARYLFFSHQQYLLFVCFDVHLPYLLMMATIASTYFLASCLPSFQFLDFAVKGSVAVLFFGLLGVNEWIVVLVTTLMWLLNVVIPVIIGSYFILRLKRKT</sequence>
<evidence type="ECO:0000313" key="7">
    <source>
        <dbReference type="EMBL" id="AWA28933.1"/>
    </source>
</evidence>
<evidence type="ECO:0000256" key="4">
    <source>
        <dbReference type="ARBA" id="ARBA00022989"/>
    </source>
</evidence>
<keyword evidence="2" id="KW-1003">Cell membrane</keyword>
<dbReference type="InterPro" id="IPR022791">
    <property type="entry name" value="L-PG_synthase/AglD"/>
</dbReference>
<dbReference type="RefSeq" id="WP_108369519.1">
    <property type="nucleotide sequence ID" value="NZ_CP028811.1"/>
</dbReference>
<proteinExistence type="predicted"/>
<name>A0A2S0RB75_9FLAO</name>
<feature type="transmembrane region" description="Helical" evidence="6">
    <location>
        <begin position="12"/>
        <end position="29"/>
    </location>
</feature>
<dbReference type="AlphaFoldDB" id="A0A2S0RB75"/>
<accession>A0A2S0RB75</accession>
<comment type="subcellular location">
    <subcellularLocation>
        <location evidence="1">Cell membrane</location>
        <topology evidence="1">Multi-pass membrane protein</topology>
    </subcellularLocation>
</comment>
<dbReference type="KEGG" id="fmg:HYN48_01890"/>
<evidence type="ECO:0008006" key="9">
    <source>
        <dbReference type="Google" id="ProtNLM"/>
    </source>
</evidence>
<evidence type="ECO:0000256" key="1">
    <source>
        <dbReference type="ARBA" id="ARBA00004651"/>
    </source>
</evidence>
<evidence type="ECO:0000256" key="3">
    <source>
        <dbReference type="ARBA" id="ARBA00022692"/>
    </source>
</evidence>
<organism evidence="7 8">
    <name type="scientific">Flavobacterium magnum</name>
    <dbReference type="NCBI Taxonomy" id="2162713"/>
    <lineage>
        <taxon>Bacteria</taxon>
        <taxon>Pseudomonadati</taxon>
        <taxon>Bacteroidota</taxon>
        <taxon>Flavobacteriia</taxon>
        <taxon>Flavobacteriales</taxon>
        <taxon>Flavobacteriaceae</taxon>
        <taxon>Flavobacterium</taxon>
    </lineage>
</organism>
<feature type="transmembrane region" description="Helical" evidence="6">
    <location>
        <begin position="224"/>
        <end position="250"/>
    </location>
</feature>
<evidence type="ECO:0000256" key="6">
    <source>
        <dbReference type="SAM" id="Phobius"/>
    </source>
</evidence>
<reference evidence="7 8" key="1">
    <citation type="submission" date="2018-04" db="EMBL/GenBank/DDBJ databases">
        <title>Genome sequencing of Flavobacterium sp. HYN0048.</title>
        <authorList>
            <person name="Yi H."/>
            <person name="Baek C."/>
        </authorList>
    </citation>
    <scope>NUCLEOTIDE SEQUENCE [LARGE SCALE GENOMIC DNA]</scope>
    <source>
        <strain evidence="7 8">HYN0048</strain>
    </source>
</reference>
<keyword evidence="4 6" id="KW-1133">Transmembrane helix</keyword>
<dbReference type="OrthoDB" id="1121314at2"/>
<feature type="transmembrane region" description="Helical" evidence="6">
    <location>
        <begin position="280"/>
        <end position="306"/>
    </location>
</feature>
<feature type="transmembrane region" description="Helical" evidence="6">
    <location>
        <begin position="163"/>
        <end position="180"/>
    </location>
</feature>
<dbReference type="Pfam" id="PF03706">
    <property type="entry name" value="LPG_synthase_TM"/>
    <property type="match status" value="1"/>
</dbReference>
<keyword evidence="3 6" id="KW-0812">Transmembrane</keyword>
<evidence type="ECO:0000256" key="5">
    <source>
        <dbReference type="ARBA" id="ARBA00023136"/>
    </source>
</evidence>